<evidence type="ECO:0000313" key="2">
    <source>
        <dbReference type="EMBL" id="KAG2180326.1"/>
    </source>
</evidence>
<sequence>MVQSSADHRNLANTFSSAEPRFAPKQKTAAIVDRNEQTKPNDEQLALKARRTELGAIKAALISSLLGAVPGAAAATTYGEALSSGIQDISAVATLFGTEACASHLLSSLSKGYIYASVSMLSMFGSLAAVKASAYLIFPAKWLKNAGMTDCGADLKTLGWGDSAWPTNILADRLRSVPGGTSKITFSHKLQSWIIQATVAGLSGVLGIVPFLAPLILAWDHVYAAFPIMRVVGGTIIGCLTPIATILCLQTNFAKSYRMFLAALLCIGAAMTLIGYVGCYAYIQSFPEQWMVYLWLGLEVVLMMIRIFFWAWNPPFDDITDFITTYTPPVAVMAGFTLPCYRDHERVGVSLSTNLINVATHKQVLRGLRHAGLAVDHLPEASFYLQDARPAGRLLWVIDTVGINMEGQITEHPCFTWIDGNLFFQGWMEVALAGTVAWRMEKTESKWFNSSAENAKRRLEARWKELNQVVNAVGKWDVDAKSVNVSTMLPIEKATQGMTSLEPVSKDYAKQCGCQHCFETTQAERLTCLWYATQLEQAQPVSIKCITGRQIPWTKSDLDVNENNVRYYFEQRGRVGVALPMYNEEKIHSQFLGHNIIRAEDMERAVADEVEKMSWQLDSAGRPLWLSHDGLTGII</sequence>
<comment type="caution">
    <text evidence="2">The sequence shown here is derived from an EMBL/GenBank/DDBJ whole genome shotgun (WGS) entry which is preliminary data.</text>
</comment>
<keyword evidence="1" id="KW-0812">Transmembrane</keyword>
<dbReference type="EMBL" id="JAEPRA010000009">
    <property type="protein sequence ID" value="KAG2180326.1"/>
    <property type="molecule type" value="Genomic_DNA"/>
</dbReference>
<feature type="transmembrane region" description="Helical" evidence="1">
    <location>
        <begin position="113"/>
        <end position="138"/>
    </location>
</feature>
<dbReference type="AlphaFoldDB" id="A0A8H7PUH3"/>
<feature type="transmembrane region" description="Helical" evidence="1">
    <location>
        <begin position="193"/>
        <end position="219"/>
    </location>
</feature>
<feature type="transmembrane region" description="Helical" evidence="1">
    <location>
        <begin position="231"/>
        <end position="253"/>
    </location>
</feature>
<feature type="transmembrane region" description="Helical" evidence="1">
    <location>
        <begin position="259"/>
        <end position="283"/>
    </location>
</feature>
<protein>
    <submittedName>
        <fullName evidence="2">Uncharacterized protein</fullName>
    </submittedName>
</protein>
<accession>A0A8H7PUH3</accession>
<proteinExistence type="predicted"/>
<gene>
    <name evidence="2" type="ORF">INT44_003328</name>
</gene>
<keyword evidence="1" id="KW-1133">Transmembrane helix</keyword>
<name>A0A8H7PUH3_9FUNG</name>
<keyword evidence="1" id="KW-0472">Membrane</keyword>
<dbReference type="OrthoDB" id="3032844at2759"/>
<reference evidence="2" key="1">
    <citation type="submission" date="2020-12" db="EMBL/GenBank/DDBJ databases">
        <title>Metabolic potential, ecology and presence of endohyphal bacteria is reflected in genomic diversity of Mucoromycotina.</title>
        <authorList>
            <person name="Muszewska A."/>
            <person name="Okrasinska A."/>
            <person name="Steczkiewicz K."/>
            <person name="Drgas O."/>
            <person name="Orlowska M."/>
            <person name="Perlinska-Lenart U."/>
            <person name="Aleksandrzak-Piekarczyk T."/>
            <person name="Szatraj K."/>
            <person name="Zielenkiewicz U."/>
            <person name="Pilsyk S."/>
            <person name="Malc E."/>
            <person name="Mieczkowski P."/>
            <person name="Kruszewska J.S."/>
            <person name="Biernat P."/>
            <person name="Pawlowska J."/>
        </authorList>
    </citation>
    <scope>NUCLEOTIDE SEQUENCE</scope>
    <source>
        <strain evidence="2">WA0000051536</strain>
    </source>
</reference>
<keyword evidence="3" id="KW-1185">Reference proteome</keyword>
<evidence type="ECO:0000313" key="3">
    <source>
        <dbReference type="Proteomes" id="UP000612746"/>
    </source>
</evidence>
<organism evidence="2 3">
    <name type="scientific">Umbelopsis vinacea</name>
    <dbReference type="NCBI Taxonomy" id="44442"/>
    <lineage>
        <taxon>Eukaryota</taxon>
        <taxon>Fungi</taxon>
        <taxon>Fungi incertae sedis</taxon>
        <taxon>Mucoromycota</taxon>
        <taxon>Mucoromycotina</taxon>
        <taxon>Umbelopsidomycetes</taxon>
        <taxon>Umbelopsidales</taxon>
        <taxon>Umbelopsidaceae</taxon>
        <taxon>Umbelopsis</taxon>
    </lineage>
</organism>
<feature type="transmembrane region" description="Helical" evidence="1">
    <location>
        <begin position="290"/>
        <end position="312"/>
    </location>
</feature>
<evidence type="ECO:0000256" key="1">
    <source>
        <dbReference type="SAM" id="Phobius"/>
    </source>
</evidence>
<dbReference type="Proteomes" id="UP000612746">
    <property type="component" value="Unassembled WGS sequence"/>
</dbReference>